<evidence type="ECO:0000313" key="1">
    <source>
        <dbReference type="EMBL" id="PIL23144.1"/>
    </source>
</evidence>
<dbReference type="OrthoDB" id="2757774at2759"/>
<organism evidence="1 2">
    <name type="scientific">Ganoderma sinense ZZ0214-1</name>
    <dbReference type="NCBI Taxonomy" id="1077348"/>
    <lineage>
        <taxon>Eukaryota</taxon>
        <taxon>Fungi</taxon>
        <taxon>Dikarya</taxon>
        <taxon>Basidiomycota</taxon>
        <taxon>Agaricomycotina</taxon>
        <taxon>Agaricomycetes</taxon>
        <taxon>Polyporales</taxon>
        <taxon>Polyporaceae</taxon>
        <taxon>Ganoderma</taxon>
    </lineage>
</organism>
<name>A0A2G8RNQ0_9APHY</name>
<accession>A0A2G8RNQ0</accession>
<proteinExistence type="predicted"/>
<keyword evidence="2" id="KW-1185">Reference proteome</keyword>
<reference evidence="1 2" key="1">
    <citation type="journal article" date="2015" name="Sci. Rep.">
        <title>Chromosome-level genome map provides insights into diverse defense mechanisms in the medicinal fungus Ganoderma sinense.</title>
        <authorList>
            <person name="Zhu Y."/>
            <person name="Xu J."/>
            <person name="Sun C."/>
            <person name="Zhou S."/>
            <person name="Xu H."/>
            <person name="Nelson D.R."/>
            <person name="Qian J."/>
            <person name="Song J."/>
            <person name="Luo H."/>
            <person name="Xiang L."/>
            <person name="Li Y."/>
            <person name="Xu Z."/>
            <person name="Ji A."/>
            <person name="Wang L."/>
            <person name="Lu S."/>
            <person name="Hayward A."/>
            <person name="Sun W."/>
            <person name="Li X."/>
            <person name="Schwartz D.C."/>
            <person name="Wang Y."/>
            <person name="Chen S."/>
        </authorList>
    </citation>
    <scope>NUCLEOTIDE SEQUENCE [LARGE SCALE GENOMIC DNA]</scope>
    <source>
        <strain evidence="1 2">ZZ0214-1</strain>
    </source>
</reference>
<protein>
    <submittedName>
        <fullName evidence="1">Uncharacterized protein</fullName>
    </submittedName>
</protein>
<sequence length="376" mass="41799">MIRAPLHTLRIHTASSGGRRYWTPSALEAFLPHFAPTLETFELRNLFITMSDARGLDGSPPGRFVLPLTQYPAVRSLYIRDLDGVPLLDVLMHLFPAIDGTLRIGEWGSITGLSDHAHIRECNREAQQRRAWTKLDRLICDAELFHLLGLRCPIGHLMIDNWTDDVKDDLALALRECPVARLKLSLLLSPGLGVFDALRSAGLEGTSTYLTLCLVDIRFNEEIQVQDADGMTPTGLPWDDILDGVRFSVAPLQKLVHLRIVVHSSIFNHVPEEAARFMFAHTSRHCTAVSFKRVSASLAGRLQSLQSLFVTMSVWFGNVSMSKTGGSFPAPGVSQSAGKLTLVRLTDEARTAIIQKEELFLSRSPDEIELQPVTRD</sequence>
<dbReference type="AlphaFoldDB" id="A0A2G8RNQ0"/>
<evidence type="ECO:0000313" key="2">
    <source>
        <dbReference type="Proteomes" id="UP000230002"/>
    </source>
</evidence>
<dbReference type="EMBL" id="AYKW01000068">
    <property type="protein sequence ID" value="PIL23144.1"/>
    <property type="molecule type" value="Genomic_DNA"/>
</dbReference>
<gene>
    <name evidence="1" type="ORF">GSI_14453</name>
</gene>
<comment type="caution">
    <text evidence="1">The sequence shown here is derived from an EMBL/GenBank/DDBJ whole genome shotgun (WGS) entry which is preliminary data.</text>
</comment>
<dbReference type="Proteomes" id="UP000230002">
    <property type="component" value="Unassembled WGS sequence"/>
</dbReference>